<dbReference type="PANTHER" id="PTHR43047">
    <property type="entry name" value="TWO-COMPONENT HISTIDINE PROTEIN KINASE"/>
    <property type="match status" value="1"/>
</dbReference>
<comment type="caution">
    <text evidence="17">The sequence shown here is derived from an EMBL/GenBank/DDBJ whole genome shotgun (WGS) entry which is preliminary data.</text>
</comment>
<evidence type="ECO:0000256" key="14">
    <source>
        <dbReference type="SAM" id="Phobius"/>
    </source>
</evidence>
<feature type="coiled-coil region" evidence="13">
    <location>
        <begin position="175"/>
        <end position="224"/>
    </location>
</feature>
<gene>
    <name evidence="17" type="ORF">DWY65_14415</name>
</gene>
<dbReference type="RefSeq" id="WP_117904667.1">
    <property type="nucleotide sequence ID" value="NZ_JADNPL010000034.1"/>
</dbReference>
<dbReference type="InterPro" id="IPR011006">
    <property type="entry name" value="CheY-like_superfamily"/>
</dbReference>
<reference evidence="17 18" key="1">
    <citation type="submission" date="2018-08" db="EMBL/GenBank/DDBJ databases">
        <title>A genome reference for cultivated species of the human gut microbiota.</title>
        <authorList>
            <person name="Zou Y."/>
            <person name="Xue W."/>
            <person name="Luo G."/>
        </authorList>
    </citation>
    <scope>NUCLEOTIDE SEQUENCE [LARGE SCALE GENOMIC DNA]</scope>
    <source>
        <strain evidence="17 18">AF26-20BH</strain>
    </source>
</reference>
<keyword evidence="9" id="KW-0067">ATP-binding</keyword>
<dbReference type="Gene3D" id="3.30.565.10">
    <property type="entry name" value="Histidine kinase-like ATPase, C-terminal domain"/>
    <property type="match status" value="1"/>
</dbReference>
<evidence type="ECO:0000256" key="7">
    <source>
        <dbReference type="ARBA" id="ARBA00022741"/>
    </source>
</evidence>
<dbReference type="SMART" id="SM00388">
    <property type="entry name" value="HisKA"/>
    <property type="match status" value="1"/>
</dbReference>
<dbReference type="CDD" id="cd17546">
    <property type="entry name" value="REC_hyHK_CKI1_RcsC-like"/>
    <property type="match status" value="1"/>
</dbReference>
<evidence type="ECO:0000256" key="11">
    <source>
        <dbReference type="ARBA" id="ARBA00023136"/>
    </source>
</evidence>
<dbReference type="AlphaFoldDB" id="A0A412DE02"/>
<keyword evidence="10" id="KW-0902">Two-component regulatory system</keyword>
<dbReference type="Proteomes" id="UP000283310">
    <property type="component" value="Unassembled WGS sequence"/>
</dbReference>
<dbReference type="FunFam" id="3.30.565.10:FF:000023">
    <property type="entry name" value="PAS domain-containing sensor histidine kinase"/>
    <property type="match status" value="1"/>
</dbReference>
<keyword evidence="5 12" id="KW-0597">Phosphoprotein</keyword>
<sequence length="770" mass="87693">MTIQNKILIGYAVLVVIIGSMAATLLHERNRVVGIESEMKRIHQVQHDVNTTHRYITLLAMRGETAIAWEEEDFENYHLLRLRVDSMMLAMQSGSEEFVSRAQIDTLRHLLANKEEHLHQIMLLFREQDNPDGLLLTQLPEEAKTQTVTRKKKGIAGFFGAKETVQVTPSASATLDVLNNKLQSMQEERQETIDTYADSLHRHNKALNRKLRTLIATMDDQTERILTEKEQHLEASYNRSVRIITWLIVSAIVLLVISYLIIQRDLREKTRTRKRLEETIEQNATLLEMRKNIILTISHDIRAPLNIISGNAELAMDTRERKRRNIYLDNIGIVCRHVVHLLNNLLDVYRLNEAKEIRNDVPFNLHELLERTASGFSHVVNNKGIRFDCDFRNTEVRLYGDADRIEQIIDNLLTNAVKFTESGTISFNVSYHSGQLVMEVKDTGIGMTEETLSRIFRPFERQTSAANADGYGLGLPITQGLVNLLDGSIEVTSSVDRGSTFRVALPLPETEEPLVSDNRILPCPEHLPHNVLVIDDDGMLRDVIKEMLERNGVPCTVCSTAKEVVSSMRCKDYDLLLSDIQMPGTNGFDLLTLLRSSNIGNSRTIPVIAMTARGDKEKDAFLDAGFTACIYKPFSSSELLGLLSTIKRCRKDDGQDIDFSVMLSEISDKVGLLRSFIIQSEKDMEELSAGMNDCDRHKLRETVHRMQPMWELLQMEDILSAYRTLLKDDTTTDDAVREHTRQIMECTAKFIAEAENEIKRQTNEKENTDS</sequence>
<dbReference type="InterPro" id="IPR001789">
    <property type="entry name" value="Sig_transdc_resp-reg_receiver"/>
</dbReference>
<dbReference type="PROSITE" id="PS50109">
    <property type="entry name" value="HIS_KIN"/>
    <property type="match status" value="1"/>
</dbReference>
<keyword evidence="8" id="KW-0418">Kinase</keyword>
<dbReference type="SUPFAM" id="SSF47226">
    <property type="entry name" value="Histidine-containing phosphotransfer domain, HPT domain"/>
    <property type="match status" value="1"/>
</dbReference>
<dbReference type="Pfam" id="PF00072">
    <property type="entry name" value="Response_reg"/>
    <property type="match status" value="1"/>
</dbReference>
<dbReference type="SUPFAM" id="SSF47384">
    <property type="entry name" value="Homodimeric domain of signal transducing histidine kinase"/>
    <property type="match status" value="1"/>
</dbReference>
<evidence type="ECO:0000256" key="12">
    <source>
        <dbReference type="PROSITE-ProRule" id="PRU00169"/>
    </source>
</evidence>
<evidence type="ECO:0000256" key="3">
    <source>
        <dbReference type="ARBA" id="ARBA00012438"/>
    </source>
</evidence>
<dbReference type="PANTHER" id="PTHR43047:SF72">
    <property type="entry name" value="OSMOSENSING HISTIDINE PROTEIN KINASE SLN1"/>
    <property type="match status" value="1"/>
</dbReference>
<dbReference type="PRINTS" id="PR00344">
    <property type="entry name" value="BCTRLSENSOR"/>
</dbReference>
<dbReference type="GO" id="GO:0005886">
    <property type="term" value="C:plasma membrane"/>
    <property type="evidence" value="ECO:0007669"/>
    <property type="project" value="UniProtKB-SubCell"/>
</dbReference>
<name>A0A412DE02_BACSE</name>
<dbReference type="Gene3D" id="1.10.287.130">
    <property type="match status" value="1"/>
</dbReference>
<dbReference type="CDD" id="cd00082">
    <property type="entry name" value="HisKA"/>
    <property type="match status" value="1"/>
</dbReference>
<evidence type="ECO:0000256" key="5">
    <source>
        <dbReference type="ARBA" id="ARBA00022553"/>
    </source>
</evidence>
<keyword evidence="14" id="KW-0812">Transmembrane</keyword>
<evidence type="ECO:0000259" key="15">
    <source>
        <dbReference type="PROSITE" id="PS50109"/>
    </source>
</evidence>
<dbReference type="Gene3D" id="3.40.50.2300">
    <property type="match status" value="1"/>
</dbReference>
<evidence type="ECO:0000259" key="16">
    <source>
        <dbReference type="PROSITE" id="PS50110"/>
    </source>
</evidence>
<evidence type="ECO:0000256" key="9">
    <source>
        <dbReference type="ARBA" id="ARBA00022840"/>
    </source>
</evidence>
<comment type="catalytic activity">
    <reaction evidence="1">
        <text>ATP + protein L-histidine = ADP + protein N-phospho-L-histidine.</text>
        <dbReference type="EC" id="2.7.13.3"/>
    </reaction>
</comment>
<evidence type="ECO:0000256" key="4">
    <source>
        <dbReference type="ARBA" id="ARBA00022475"/>
    </source>
</evidence>
<feature type="domain" description="Response regulatory" evidence="16">
    <location>
        <begin position="530"/>
        <end position="647"/>
    </location>
</feature>
<dbReference type="Pfam" id="PF00512">
    <property type="entry name" value="HisKA"/>
    <property type="match status" value="1"/>
</dbReference>
<dbReference type="GO" id="GO:0009927">
    <property type="term" value="F:histidine phosphotransfer kinase activity"/>
    <property type="evidence" value="ECO:0007669"/>
    <property type="project" value="TreeGrafter"/>
</dbReference>
<keyword evidence="6" id="KW-0808">Transferase</keyword>
<dbReference type="EMBL" id="QRTW01000035">
    <property type="protein sequence ID" value="RGR09994.1"/>
    <property type="molecule type" value="Genomic_DNA"/>
</dbReference>
<keyword evidence="4" id="KW-1003">Cell membrane</keyword>
<evidence type="ECO:0000256" key="6">
    <source>
        <dbReference type="ARBA" id="ARBA00022679"/>
    </source>
</evidence>
<feature type="transmembrane region" description="Helical" evidence="14">
    <location>
        <begin position="243"/>
        <end position="262"/>
    </location>
</feature>
<dbReference type="InterPro" id="IPR005467">
    <property type="entry name" value="His_kinase_dom"/>
</dbReference>
<evidence type="ECO:0000256" key="10">
    <source>
        <dbReference type="ARBA" id="ARBA00023012"/>
    </source>
</evidence>
<proteinExistence type="predicted"/>
<feature type="modified residue" description="4-aspartylphosphate" evidence="12">
    <location>
        <position position="579"/>
    </location>
</feature>
<dbReference type="PROSITE" id="PS50110">
    <property type="entry name" value="RESPONSE_REGULATORY"/>
    <property type="match status" value="1"/>
</dbReference>
<organism evidence="17 18">
    <name type="scientific">Bacteroides stercoris</name>
    <dbReference type="NCBI Taxonomy" id="46506"/>
    <lineage>
        <taxon>Bacteria</taxon>
        <taxon>Pseudomonadati</taxon>
        <taxon>Bacteroidota</taxon>
        <taxon>Bacteroidia</taxon>
        <taxon>Bacteroidales</taxon>
        <taxon>Bacteroidaceae</taxon>
        <taxon>Bacteroides</taxon>
    </lineage>
</organism>
<keyword evidence="13" id="KW-0175">Coiled coil</keyword>
<dbReference type="InterPro" id="IPR004358">
    <property type="entry name" value="Sig_transdc_His_kin-like_C"/>
</dbReference>
<evidence type="ECO:0000256" key="1">
    <source>
        <dbReference type="ARBA" id="ARBA00000085"/>
    </source>
</evidence>
<feature type="domain" description="Histidine kinase" evidence="15">
    <location>
        <begin position="296"/>
        <end position="509"/>
    </location>
</feature>
<evidence type="ECO:0000256" key="13">
    <source>
        <dbReference type="SAM" id="Coils"/>
    </source>
</evidence>
<dbReference type="SUPFAM" id="SSF55874">
    <property type="entry name" value="ATPase domain of HSP90 chaperone/DNA topoisomerase II/histidine kinase"/>
    <property type="match status" value="1"/>
</dbReference>
<dbReference type="SUPFAM" id="SSF52172">
    <property type="entry name" value="CheY-like"/>
    <property type="match status" value="1"/>
</dbReference>
<protein>
    <recommendedName>
        <fullName evidence="3">histidine kinase</fullName>
        <ecNumber evidence="3">2.7.13.3</ecNumber>
    </recommendedName>
</protein>
<dbReference type="InterPro" id="IPR003594">
    <property type="entry name" value="HATPase_dom"/>
</dbReference>
<dbReference type="SMART" id="SM00387">
    <property type="entry name" value="HATPase_c"/>
    <property type="match status" value="1"/>
</dbReference>
<dbReference type="SMART" id="SM00448">
    <property type="entry name" value="REC"/>
    <property type="match status" value="1"/>
</dbReference>
<keyword evidence="7" id="KW-0547">Nucleotide-binding</keyword>
<comment type="subcellular location">
    <subcellularLocation>
        <location evidence="2">Cell membrane</location>
    </subcellularLocation>
</comment>
<dbReference type="GO" id="GO:0000155">
    <property type="term" value="F:phosphorelay sensor kinase activity"/>
    <property type="evidence" value="ECO:0007669"/>
    <property type="project" value="InterPro"/>
</dbReference>
<evidence type="ECO:0000256" key="8">
    <source>
        <dbReference type="ARBA" id="ARBA00022777"/>
    </source>
</evidence>
<dbReference type="GO" id="GO:0005524">
    <property type="term" value="F:ATP binding"/>
    <property type="evidence" value="ECO:0007669"/>
    <property type="project" value="UniProtKB-KW"/>
</dbReference>
<evidence type="ECO:0000256" key="2">
    <source>
        <dbReference type="ARBA" id="ARBA00004236"/>
    </source>
</evidence>
<dbReference type="InterPro" id="IPR036890">
    <property type="entry name" value="HATPase_C_sf"/>
</dbReference>
<dbReference type="InterPro" id="IPR036097">
    <property type="entry name" value="HisK_dim/P_sf"/>
</dbReference>
<evidence type="ECO:0000313" key="17">
    <source>
        <dbReference type="EMBL" id="RGR09994.1"/>
    </source>
</evidence>
<evidence type="ECO:0000313" key="18">
    <source>
        <dbReference type="Proteomes" id="UP000283310"/>
    </source>
</evidence>
<keyword evidence="14" id="KW-1133">Transmembrane helix</keyword>
<dbReference type="InterPro" id="IPR036641">
    <property type="entry name" value="HPT_dom_sf"/>
</dbReference>
<dbReference type="InterPro" id="IPR003661">
    <property type="entry name" value="HisK_dim/P_dom"/>
</dbReference>
<accession>A0A412DE02</accession>
<keyword evidence="11 14" id="KW-0472">Membrane</keyword>
<dbReference type="EC" id="2.7.13.3" evidence="3"/>
<dbReference type="Pfam" id="PF02518">
    <property type="entry name" value="HATPase_c"/>
    <property type="match status" value="1"/>
</dbReference>